<dbReference type="PANTHER" id="PTHR11590">
    <property type="entry name" value="PROTEIN-GLUTAMINE GAMMA-GLUTAMYLTRANSFERASE"/>
    <property type="match status" value="1"/>
</dbReference>
<proteinExistence type="predicted"/>
<dbReference type="GO" id="GO:0003810">
    <property type="term" value="F:protein-glutamine gamma-glutamyltransferase activity"/>
    <property type="evidence" value="ECO:0007669"/>
    <property type="project" value="TreeGrafter"/>
</dbReference>
<dbReference type="InterPro" id="IPR050779">
    <property type="entry name" value="Transglutaminase"/>
</dbReference>
<reference evidence="2" key="1">
    <citation type="submission" date="2025-08" db="UniProtKB">
        <authorList>
            <consortium name="Ensembl"/>
        </authorList>
    </citation>
    <scope>IDENTIFICATION</scope>
</reference>
<name>A0A8P4GSV5_DICLA</name>
<dbReference type="SUPFAM" id="SSF54001">
    <property type="entry name" value="Cysteine proteinases"/>
    <property type="match status" value="1"/>
</dbReference>
<evidence type="ECO:0000313" key="2">
    <source>
        <dbReference type="Ensembl" id="ENSDLAP00005081915.1"/>
    </source>
</evidence>
<dbReference type="InterPro" id="IPR036985">
    <property type="entry name" value="Transglutaminase-like_sf"/>
</dbReference>
<dbReference type="SMART" id="SM00460">
    <property type="entry name" value="TGc"/>
    <property type="match status" value="1"/>
</dbReference>
<accession>A0A8P4GSV5</accession>
<dbReference type="Gene3D" id="3.90.260.10">
    <property type="entry name" value="Transglutaminase-like"/>
    <property type="match status" value="1"/>
</dbReference>
<dbReference type="Ensembl" id="ENSDLAT00005072989.1">
    <property type="protein sequence ID" value="ENSDLAP00005081915.1"/>
    <property type="gene ID" value="ENSDLAG00005001254.2"/>
</dbReference>
<feature type="domain" description="Transglutaminase-like" evidence="1">
    <location>
        <begin position="221"/>
        <end position="313"/>
    </location>
</feature>
<dbReference type="InterPro" id="IPR002931">
    <property type="entry name" value="Transglutaminase-like"/>
</dbReference>
<dbReference type="GO" id="GO:0005739">
    <property type="term" value="C:mitochondrion"/>
    <property type="evidence" value="ECO:0007669"/>
    <property type="project" value="TreeGrafter"/>
</dbReference>
<dbReference type="Pfam" id="PF01841">
    <property type="entry name" value="Transglut_core"/>
    <property type="match status" value="1"/>
</dbReference>
<dbReference type="InterPro" id="IPR038765">
    <property type="entry name" value="Papain-like_cys_pep_sf"/>
</dbReference>
<evidence type="ECO:0000259" key="1">
    <source>
        <dbReference type="SMART" id="SM00460"/>
    </source>
</evidence>
<sequence length="455" mass="50946">RPPLLVSQSVSTRHAYPVSHHQHLLPCSIFGGSVLPLGPHTDCTEQTDVRTGRFCAALQPLAQRWVHVVMLLPATGYCFCCYLVIEVILHRCHCFSDDPVYIPLDAHIEEYIKSDYGLVYMGTPLNISGKPWSFGQYEPGVLEACLKLLQVSPEHLSDKQNDYIQRANPVYLSRVICAMVNSNDDLGILEGKWHGNYKGGIKPTDWSGSADILHRWVSSNCKPVRYGQCWVYASVLCTVMRVLGIPSRVVTVFNAAHDGDGSVKIEEIYSSTGEKLNLSKDSIWNFHVWVECWMRRPDLGPGFDGWQVVDPTPQEKSAGKFCCGPCPVVAIQQRCLHVPYDSSFVYASVDADIIRLIVHDGLVVQRVVDTESVGQLIYTKGIGSDRPNNLTQTYKSKTSQTGSCLWTGQIQYCLKTSTFVWSPSLRHQLEPLLYLTGHAPVPVYCFLLNYPQTSY</sequence>
<dbReference type="Proteomes" id="UP000694389">
    <property type="component" value="Unassembled WGS sequence"/>
</dbReference>
<protein>
    <recommendedName>
        <fullName evidence="1">Transglutaminase-like domain-containing protein</fullName>
    </recommendedName>
</protein>
<dbReference type="PANTHER" id="PTHR11590:SF80">
    <property type="entry name" value="TRANSGLUTAMINASE 5,-LIKE"/>
    <property type="match status" value="1"/>
</dbReference>
<reference evidence="2" key="2">
    <citation type="submission" date="2025-09" db="UniProtKB">
        <authorList>
            <consortium name="Ensembl"/>
        </authorList>
    </citation>
    <scope>IDENTIFICATION</scope>
</reference>
<dbReference type="AlphaFoldDB" id="A0A8P4GSV5"/>
<dbReference type="GeneTree" id="ENSGT01050000244866"/>
<organism evidence="2 3">
    <name type="scientific">Dicentrarchus labrax</name>
    <name type="common">European seabass</name>
    <name type="synonym">Morone labrax</name>
    <dbReference type="NCBI Taxonomy" id="13489"/>
    <lineage>
        <taxon>Eukaryota</taxon>
        <taxon>Metazoa</taxon>
        <taxon>Chordata</taxon>
        <taxon>Craniata</taxon>
        <taxon>Vertebrata</taxon>
        <taxon>Euteleostomi</taxon>
        <taxon>Actinopterygii</taxon>
        <taxon>Neopterygii</taxon>
        <taxon>Teleostei</taxon>
        <taxon>Neoteleostei</taxon>
        <taxon>Acanthomorphata</taxon>
        <taxon>Eupercaria</taxon>
        <taxon>Moronidae</taxon>
        <taxon>Dicentrarchus</taxon>
    </lineage>
</organism>
<keyword evidence="3" id="KW-1185">Reference proteome</keyword>
<dbReference type="FunFam" id="3.90.260.10:FF:000002">
    <property type="entry name" value="Erythrocyte membrane protein band 4.2"/>
    <property type="match status" value="1"/>
</dbReference>
<evidence type="ECO:0000313" key="3">
    <source>
        <dbReference type="Proteomes" id="UP000694389"/>
    </source>
</evidence>